<accession>A0A0L6V7W7</accession>
<evidence type="ECO:0000313" key="2">
    <source>
        <dbReference type="EMBL" id="KNZ56632.1"/>
    </source>
</evidence>
<name>A0A0L6V7W7_9BASI</name>
<reference evidence="2 3" key="1">
    <citation type="submission" date="2015-08" db="EMBL/GenBank/DDBJ databases">
        <title>Next Generation Sequencing and Analysis of the Genome of Puccinia sorghi L Schw, the Causal Agent of Maize Common Rust.</title>
        <authorList>
            <person name="Rochi L."/>
            <person name="Burguener G."/>
            <person name="Darino M."/>
            <person name="Turjanski A."/>
            <person name="Kreff E."/>
            <person name="Dieguez M.J."/>
            <person name="Sacco F."/>
        </authorList>
    </citation>
    <scope>NUCLEOTIDE SEQUENCE [LARGE SCALE GENOMIC DNA]</scope>
    <source>
        <strain evidence="2 3">RO10H11247</strain>
    </source>
</reference>
<organism evidence="2 3">
    <name type="scientific">Puccinia sorghi</name>
    <dbReference type="NCBI Taxonomy" id="27349"/>
    <lineage>
        <taxon>Eukaryota</taxon>
        <taxon>Fungi</taxon>
        <taxon>Dikarya</taxon>
        <taxon>Basidiomycota</taxon>
        <taxon>Pucciniomycotina</taxon>
        <taxon>Pucciniomycetes</taxon>
        <taxon>Pucciniales</taxon>
        <taxon>Pucciniaceae</taxon>
        <taxon>Puccinia</taxon>
    </lineage>
</organism>
<evidence type="ECO:0000256" key="1">
    <source>
        <dbReference type="SAM" id="MobiDB-lite"/>
    </source>
</evidence>
<evidence type="ECO:0000313" key="3">
    <source>
        <dbReference type="Proteomes" id="UP000037035"/>
    </source>
</evidence>
<feature type="compositionally biased region" description="Polar residues" evidence="1">
    <location>
        <begin position="71"/>
        <end position="81"/>
    </location>
</feature>
<feature type="region of interest" description="Disordered" evidence="1">
    <location>
        <begin position="34"/>
        <end position="101"/>
    </location>
</feature>
<dbReference type="OrthoDB" id="3064487at2759"/>
<feature type="compositionally biased region" description="Low complexity" evidence="1">
    <location>
        <begin position="34"/>
        <end position="53"/>
    </location>
</feature>
<keyword evidence="3" id="KW-1185">Reference proteome</keyword>
<sequence length="271" mass="29822">MNNSMVSDLQAALSQRDEVIAQLMARVEAVSQKTLKKSSTQKVSASKKYASKAPATLPQVTVTPPARKKSIPNSSSKNTPVRQCAPSATPVSAKKSPLQMTKKDHPEGHFSLILEFLLQNALYVHIKVLWGLIAQGFIPVPPSEEQLRSFYQRFQSTEEIQSTINRCPLLLAIYAIQTLKKACESCMKVRKHMIHLSDFNICYVQSSLSKQGLAVWVPNLDEQANSLYNVAHNMATLKTFCECVAGGHECQQIVCGQLGSLDASIQALHLG</sequence>
<dbReference type="VEuPathDB" id="FungiDB:VP01_2360g4"/>
<comment type="caution">
    <text evidence="2">The sequence shown here is derived from an EMBL/GenBank/DDBJ whole genome shotgun (WGS) entry which is preliminary data.</text>
</comment>
<dbReference type="AlphaFoldDB" id="A0A0L6V7W7"/>
<protein>
    <submittedName>
        <fullName evidence="2">Uncharacterized protein</fullName>
    </submittedName>
</protein>
<proteinExistence type="predicted"/>
<dbReference type="EMBL" id="LAVV01007237">
    <property type="protein sequence ID" value="KNZ56632.1"/>
    <property type="molecule type" value="Genomic_DNA"/>
</dbReference>
<gene>
    <name evidence="2" type="ORF">VP01_2360g4</name>
</gene>
<dbReference type="Proteomes" id="UP000037035">
    <property type="component" value="Unassembled WGS sequence"/>
</dbReference>